<keyword evidence="1" id="KW-0732">Signal</keyword>
<evidence type="ECO:0000256" key="1">
    <source>
        <dbReference type="SAM" id="SignalP"/>
    </source>
</evidence>
<dbReference type="RefSeq" id="WP_078191576.1">
    <property type="nucleotide sequence ID" value="NZ_JAMCOZ010000011.1"/>
</dbReference>
<dbReference type="Proteomes" id="UP000191160">
    <property type="component" value="Unassembled WGS sequence"/>
</dbReference>
<accession>A0A1T1GPX9</accession>
<feature type="chain" id="PRO_5013272848" evidence="1">
    <location>
        <begin position="22"/>
        <end position="163"/>
    </location>
</feature>
<name>A0A1T1GPX9_9GAMM</name>
<gene>
    <name evidence="2" type="ORF">B1202_15910</name>
</gene>
<reference evidence="2 3" key="1">
    <citation type="submission" date="2017-02" db="EMBL/GenBank/DDBJ databases">
        <title>Acinetobacter sp. ANC 4945, whole genome shotgun sequencing project.</title>
        <authorList>
            <person name="Radolfova-Krizova L."/>
            <person name="Al Atrouni A."/>
            <person name="Nemec A."/>
        </authorList>
    </citation>
    <scope>NUCLEOTIDE SEQUENCE [LARGE SCALE GENOMIC DNA]</scope>
    <source>
        <strain evidence="2 3">ANC 4945</strain>
    </source>
</reference>
<comment type="caution">
    <text evidence="2">The sequence shown here is derived from an EMBL/GenBank/DDBJ whole genome shotgun (WGS) entry which is preliminary data.</text>
</comment>
<dbReference type="AlphaFoldDB" id="A0A1T1GPX9"/>
<keyword evidence="3" id="KW-1185">Reference proteome</keyword>
<protein>
    <submittedName>
        <fullName evidence="2">Uncharacterized protein</fullName>
    </submittedName>
</protein>
<organism evidence="2 3">
    <name type="scientific">Acinetobacter amyesii</name>
    <dbReference type="NCBI Taxonomy" id="2942470"/>
    <lineage>
        <taxon>Bacteria</taxon>
        <taxon>Pseudomonadati</taxon>
        <taxon>Pseudomonadota</taxon>
        <taxon>Gammaproteobacteria</taxon>
        <taxon>Moraxellales</taxon>
        <taxon>Moraxellaceae</taxon>
        <taxon>Acinetobacter</taxon>
    </lineage>
</organism>
<evidence type="ECO:0000313" key="3">
    <source>
        <dbReference type="Proteomes" id="UP000191160"/>
    </source>
</evidence>
<proteinExistence type="predicted"/>
<feature type="signal peptide" evidence="1">
    <location>
        <begin position="1"/>
        <end position="21"/>
    </location>
</feature>
<sequence length="163" mass="19054">MKLRTVVLSILPIIAATNASALIYESLKDHKANMHTIFEVNIFHGETKVNIIKEKMDLFAEYETKKTEQDKKDYLKKSMLLNCAILYVHEKQVHFNDVMKKYGHYSPSYLEPTELDDDLKDDVLELNKNDFVCADHEEEIGRIYRRNTPLEKPSSTYLLNMKP</sequence>
<dbReference type="EMBL" id="MVKX01000013">
    <property type="protein sequence ID" value="OOV79641.1"/>
    <property type="molecule type" value="Genomic_DNA"/>
</dbReference>
<evidence type="ECO:0000313" key="2">
    <source>
        <dbReference type="EMBL" id="OOV79641.1"/>
    </source>
</evidence>